<dbReference type="SMART" id="SM00060">
    <property type="entry name" value="FN3"/>
    <property type="match status" value="1"/>
</dbReference>
<dbReference type="AlphaFoldDB" id="A0A0M0J991"/>
<name>A0A0M0J991_9EUKA</name>
<dbReference type="Gene3D" id="1.25.40.10">
    <property type="entry name" value="Tetratricopeptide repeat domain"/>
    <property type="match status" value="1"/>
</dbReference>
<dbReference type="Pfam" id="PF00041">
    <property type="entry name" value="fn3"/>
    <property type="match status" value="1"/>
</dbReference>
<dbReference type="InterPro" id="IPR003961">
    <property type="entry name" value="FN3_dom"/>
</dbReference>
<dbReference type="Gene3D" id="2.60.40.10">
    <property type="entry name" value="Immunoglobulins"/>
    <property type="match status" value="1"/>
</dbReference>
<proteinExistence type="predicted"/>
<protein>
    <recommendedName>
        <fullName evidence="1">Fibronectin type-III domain-containing protein</fullName>
    </recommendedName>
</protein>
<sequence length="395" mass="44286">MDSATALEIQPDDEQLLCERSVARLRQRKITDSIADAQRVLEVNPFSAKGYSQVALGKMYQQQYSEAAEQLVQSLECDPTHEPSAELLGEVLSTIRRTRSYWKPRPEKPNPTFDKVLENRTEFRPADATRPCPPAPAKVQAESHSTIRVAWEVVNDDGGDECFQYELQYTPVDPITADVSHWRTAYRGIRKFGVLLADLLSDTEYCFRVQASNTVGESLWSGYSRARTAPVPEGYRKAINEIPESWNSLKDDLEDAYRKVYKGPAQGAADELPIDLMWDDLLVELQNSVSVLKQCFRVYTLAGAIDDEPVNVSMLQFRKCLTDLKLTGKEYPQSDMDMIFLRSCQLKISPKTSPTKDEPLTVNRIAFAFASDAPAFASAFTSAFASGVVAKRTSQ</sequence>
<evidence type="ECO:0000259" key="1">
    <source>
        <dbReference type="PROSITE" id="PS50853"/>
    </source>
</evidence>
<feature type="domain" description="Fibronectin type-III" evidence="1">
    <location>
        <begin position="133"/>
        <end position="231"/>
    </location>
</feature>
<evidence type="ECO:0000313" key="2">
    <source>
        <dbReference type="EMBL" id="KOO22917.1"/>
    </source>
</evidence>
<organism evidence="2 3">
    <name type="scientific">Chrysochromulina tobinii</name>
    <dbReference type="NCBI Taxonomy" id="1460289"/>
    <lineage>
        <taxon>Eukaryota</taxon>
        <taxon>Haptista</taxon>
        <taxon>Haptophyta</taxon>
        <taxon>Prymnesiophyceae</taxon>
        <taxon>Prymnesiales</taxon>
        <taxon>Chrysochromulinaceae</taxon>
        <taxon>Chrysochromulina</taxon>
    </lineage>
</organism>
<dbReference type="EMBL" id="JWZX01003238">
    <property type="protein sequence ID" value="KOO22917.1"/>
    <property type="molecule type" value="Genomic_DNA"/>
</dbReference>
<evidence type="ECO:0000313" key="3">
    <source>
        <dbReference type="Proteomes" id="UP000037460"/>
    </source>
</evidence>
<comment type="caution">
    <text evidence="2">The sequence shown here is derived from an EMBL/GenBank/DDBJ whole genome shotgun (WGS) entry which is preliminary data.</text>
</comment>
<dbReference type="InterPro" id="IPR011990">
    <property type="entry name" value="TPR-like_helical_dom_sf"/>
</dbReference>
<reference evidence="3" key="1">
    <citation type="journal article" date="2015" name="PLoS Genet.">
        <title>Genome Sequence and Transcriptome Analyses of Chrysochromulina tobin: Metabolic Tools for Enhanced Algal Fitness in the Prominent Order Prymnesiales (Haptophyceae).</title>
        <authorList>
            <person name="Hovde B.T."/>
            <person name="Deodato C.R."/>
            <person name="Hunsperger H.M."/>
            <person name="Ryken S.A."/>
            <person name="Yost W."/>
            <person name="Jha R.K."/>
            <person name="Patterson J."/>
            <person name="Monnat R.J. Jr."/>
            <person name="Barlow S.B."/>
            <person name="Starkenburg S.R."/>
            <person name="Cattolico R.A."/>
        </authorList>
    </citation>
    <scope>NUCLEOTIDE SEQUENCE</scope>
    <source>
        <strain evidence="3">CCMP291</strain>
    </source>
</reference>
<dbReference type="SUPFAM" id="SSF48452">
    <property type="entry name" value="TPR-like"/>
    <property type="match status" value="1"/>
</dbReference>
<dbReference type="PROSITE" id="PS50853">
    <property type="entry name" value="FN3"/>
    <property type="match status" value="1"/>
</dbReference>
<gene>
    <name evidence="2" type="ORF">Ctob_002581</name>
</gene>
<dbReference type="SUPFAM" id="SSF49265">
    <property type="entry name" value="Fibronectin type III"/>
    <property type="match status" value="1"/>
</dbReference>
<keyword evidence="3" id="KW-1185">Reference proteome</keyword>
<dbReference type="Proteomes" id="UP000037460">
    <property type="component" value="Unassembled WGS sequence"/>
</dbReference>
<dbReference type="CDD" id="cd00063">
    <property type="entry name" value="FN3"/>
    <property type="match status" value="1"/>
</dbReference>
<dbReference type="InterPro" id="IPR013783">
    <property type="entry name" value="Ig-like_fold"/>
</dbReference>
<accession>A0A0M0J991</accession>
<dbReference type="InterPro" id="IPR036116">
    <property type="entry name" value="FN3_sf"/>
</dbReference>